<organism evidence="1 2">
    <name type="scientific">Equus caballus</name>
    <name type="common">Horse</name>
    <dbReference type="NCBI Taxonomy" id="9796"/>
    <lineage>
        <taxon>Eukaryota</taxon>
        <taxon>Metazoa</taxon>
        <taxon>Chordata</taxon>
        <taxon>Craniata</taxon>
        <taxon>Vertebrata</taxon>
        <taxon>Euteleostomi</taxon>
        <taxon>Mammalia</taxon>
        <taxon>Eutheria</taxon>
        <taxon>Laurasiatheria</taxon>
        <taxon>Perissodactyla</taxon>
        <taxon>Equidae</taxon>
        <taxon>Equus</taxon>
    </lineage>
</organism>
<dbReference type="Proteomes" id="UP000002281">
    <property type="component" value="Chromosome 21"/>
</dbReference>
<reference evidence="1" key="2">
    <citation type="submission" date="2025-08" db="UniProtKB">
        <authorList>
            <consortium name="Ensembl"/>
        </authorList>
    </citation>
    <scope>IDENTIFICATION</scope>
    <source>
        <strain evidence="1">Thoroughbred</strain>
    </source>
</reference>
<dbReference type="AlphaFoldDB" id="A0A9L0RDU2"/>
<dbReference type="GeneTree" id="ENSGT01090000263389"/>
<evidence type="ECO:0000313" key="2">
    <source>
        <dbReference type="Proteomes" id="UP000002281"/>
    </source>
</evidence>
<dbReference type="Ensembl" id="ENSECAT00000105225.1">
    <property type="protein sequence ID" value="ENSECAP00000060663.1"/>
    <property type="gene ID" value="ENSECAG00000058273.1"/>
</dbReference>
<reference evidence="1" key="3">
    <citation type="submission" date="2025-09" db="UniProtKB">
        <authorList>
            <consortium name="Ensembl"/>
        </authorList>
    </citation>
    <scope>IDENTIFICATION</scope>
    <source>
        <strain evidence="1">Thoroughbred</strain>
    </source>
</reference>
<protein>
    <submittedName>
        <fullName evidence="1">Uncharacterized protein</fullName>
    </submittedName>
</protein>
<evidence type="ECO:0000313" key="1">
    <source>
        <dbReference type="Ensembl" id="ENSECAP00000060663.1"/>
    </source>
</evidence>
<keyword evidence="2" id="KW-1185">Reference proteome</keyword>
<name>A0A9L0RDU2_HORSE</name>
<proteinExistence type="predicted"/>
<sequence length="113" mass="12276">MQIKTTMRYRLTPVKMAVIKETRNNTCWQGCGENGALCSVGGNVNWCSHYGKPYGGSSKNQIELPYGPAISLLGFQLDVISMESVFASCNLTDESLHKPSTGLLLGSCRLTSL</sequence>
<accession>A0A9L0RDU2</accession>
<reference evidence="1 2" key="1">
    <citation type="journal article" date="2009" name="Science">
        <title>Genome sequence, comparative analysis, and population genetics of the domestic horse.</title>
        <authorList>
            <consortium name="Broad Institute Genome Sequencing Platform"/>
            <consortium name="Broad Institute Whole Genome Assembly Team"/>
            <person name="Wade C.M."/>
            <person name="Giulotto E."/>
            <person name="Sigurdsson S."/>
            <person name="Zoli M."/>
            <person name="Gnerre S."/>
            <person name="Imsland F."/>
            <person name="Lear T.L."/>
            <person name="Adelson D.L."/>
            <person name="Bailey E."/>
            <person name="Bellone R.R."/>
            <person name="Bloecker H."/>
            <person name="Distl O."/>
            <person name="Edgar R.C."/>
            <person name="Garber M."/>
            <person name="Leeb T."/>
            <person name="Mauceli E."/>
            <person name="MacLeod J.N."/>
            <person name="Penedo M.C.T."/>
            <person name="Raison J.M."/>
            <person name="Sharpe T."/>
            <person name="Vogel J."/>
            <person name="Andersson L."/>
            <person name="Antczak D.F."/>
            <person name="Biagi T."/>
            <person name="Binns M.M."/>
            <person name="Chowdhary B.P."/>
            <person name="Coleman S.J."/>
            <person name="Della Valle G."/>
            <person name="Fryc S."/>
            <person name="Guerin G."/>
            <person name="Hasegawa T."/>
            <person name="Hill E.W."/>
            <person name="Jurka J."/>
            <person name="Kiialainen A."/>
            <person name="Lindgren G."/>
            <person name="Liu J."/>
            <person name="Magnani E."/>
            <person name="Mickelson J.R."/>
            <person name="Murray J."/>
            <person name="Nergadze S.G."/>
            <person name="Onofrio R."/>
            <person name="Pedroni S."/>
            <person name="Piras M.F."/>
            <person name="Raudsepp T."/>
            <person name="Rocchi M."/>
            <person name="Roeed K.H."/>
            <person name="Ryder O.A."/>
            <person name="Searle S."/>
            <person name="Skow L."/>
            <person name="Swinburne J.E."/>
            <person name="Syvaenen A.C."/>
            <person name="Tozaki T."/>
            <person name="Valberg S.J."/>
            <person name="Vaudin M."/>
            <person name="White J.R."/>
            <person name="Zody M.C."/>
            <person name="Lander E.S."/>
            <person name="Lindblad-Toh K."/>
        </authorList>
    </citation>
    <scope>NUCLEOTIDE SEQUENCE [LARGE SCALE GENOMIC DNA]</scope>
    <source>
        <strain evidence="1 2">Thoroughbred</strain>
    </source>
</reference>